<gene>
    <name evidence="3" type="ORF">C1SCF055_LOCUS15130</name>
</gene>
<feature type="region of interest" description="Disordered" evidence="2">
    <location>
        <begin position="1188"/>
        <end position="1216"/>
    </location>
</feature>
<feature type="compositionally biased region" description="Polar residues" evidence="2">
    <location>
        <begin position="426"/>
        <end position="439"/>
    </location>
</feature>
<protein>
    <submittedName>
        <fullName evidence="5">Thioredoxin domain-containing protein</fullName>
    </submittedName>
</protein>
<dbReference type="EMBL" id="CAMXCT030001214">
    <property type="protein sequence ID" value="CAL4775204.1"/>
    <property type="molecule type" value="Genomic_DNA"/>
</dbReference>
<reference evidence="3" key="1">
    <citation type="submission" date="2022-10" db="EMBL/GenBank/DDBJ databases">
        <authorList>
            <person name="Chen Y."/>
            <person name="Dougan E. K."/>
            <person name="Chan C."/>
            <person name="Rhodes N."/>
            <person name="Thang M."/>
        </authorList>
    </citation>
    <scope>NUCLEOTIDE SEQUENCE</scope>
</reference>
<dbReference type="Proteomes" id="UP001152797">
    <property type="component" value="Unassembled WGS sequence"/>
</dbReference>
<evidence type="ECO:0000313" key="6">
    <source>
        <dbReference type="Proteomes" id="UP001152797"/>
    </source>
</evidence>
<organism evidence="3">
    <name type="scientific">Cladocopium goreaui</name>
    <dbReference type="NCBI Taxonomy" id="2562237"/>
    <lineage>
        <taxon>Eukaryota</taxon>
        <taxon>Sar</taxon>
        <taxon>Alveolata</taxon>
        <taxon>Dinophyceae</taxon>
        <taxon>Suessiales</taxon>
        <taxon>Symbiodiniaceae</taxon>
        <taxon>Cladocopium</taxon>
    </lineage>
</organism>
<sequence length="1249" mass="138993">MASPLGDSFPFRPPLAESAASVPSLPVTPGGFPALLDAARQQTELVFWIVRTVQEHEGRLQSLSRQLADQLSVTKLLSEDRKAFRSSKSRNWQAGLGNRGLSRESFHSGDGNNLSQGASSPTYQDMIDPVEDKTHIEENLEGDLSPHLGGVRVEAEDDALMPVDGMATVTSIEEGREGRDEAAEGGKLEPRLSEVDLLREDRTEFTRNSTDRVNTSPPARRFSFIEGGRRPSTRSLPLQVDPSFAGSLLTEERFADRLEERLQQVLAEDVEHRLEDLAQYIQEEMYHFVLGPDMMERIRQESSQVLSIELAVALAAQDKKMEELVQSRLHASLSQVSLSPPEIPPEALTSMRQVSEEMGLLTDELSKRVKLVEENVSELKGIRLQVPDMRNDINTLQSNLAACVQSIEELEVQQQELAAAGAKPSRNASPTRQMLSPSGSADDDLTAEELQPGSQTVALALPGPSPAASPSQSLALLDASTELPKPKRRLSDMLGLYMPPAQKPPAVDDSQVKELVAGTESMKTRLDQLEQFVGTETSTRRNSLQNKINDVDTLASILEDRMRELDNEFRTSNQKVQSQLDLLLAAHETQQAEDLRHNKTWNLANQVDVILSVINSEMRTLRSDFDQKLSSAIIGGKKDADSNDGPRDGSREVQDLEEKVKRLQDSQQQSMLKIAGLRSAHKHAEAQANFALEKLKRMQAEVGGIVDQVVMQQTRLDYLLVHGAAMQQRDGTFSTIVSVGEQEKKPKLKGGATIATMATRTFEKTATQGDVTGPDVAKFETTSDEVNASRIAKMGKRLLELDSEVNRTVVDLRSEIQAVNKTLLAFLELLPRRLRRMLQRQLFPEPSEEDPAEIKVEFKAEEGKKHVTFGDHVETRTFTVEEDESRLPWQLAGEPDIKWSWCFKPRDEMGKDLAMCLEQFETERDDFEAKIVQWLQHGGVAPAVNAKGAGPAWGGPRQSDAMIVNFAEDAVVAAPQMMALEDRLERLGSEFFNLKRAQDNNHVRKADKEEVQQLLARLTFFEKLNIPDLKIRIESLEGDTKFAAQNVSDMAEKLYKVEAVAVPRSELVKVQNGFEDLRSDHQAMKVELKEMSATTYNSNRKFVHEMAEAKAWTQQAIVGLEKKKADGPDLAQLSEKVGKLEYSIKDNRRILGDGGGQEINAVVRRIILNLEDKIMVLEKKIDAMADGRPKDALRSKEDISPSHQQSASYQSTEMQEAAVQSIGEELSVMTEAVSKLKQDISVSKAPKEY</sequence>
<dbReference type="EMBL" id="CAMXCT010001214">
    <property type="protein sequence ID" value="CAI3987892.1"/>
    <property type="molecule type" value="Genomic_DNA"/>
</dbReference>
<proteinExistence type="predicted"/>
<dbReference type="EMBL" id="CAMXCT020001214">
    <property type="protein sequence ID" value="CAL1141267.1"/>
    <property type="molecule type" value="Genomic_DNA"/>
</dbReference>
<evidence type="ECO:0000313" key="4">
    <source>
        <dbReference type="EMBL" id="CAL1141267.1"/>
    </source>
</evidence>
<feature type="region of interest" description="Disordered" evidence="2">
    <location>
        <begin position="418"/>
        <end position="446"/>
    </location>
</feature>
<feature type="coiled-coil region" evidence="1">
    <location>
        <begin position="653"/>
        <end position="701"/>
    </location>
</feature>
<feature type="region of interest" description="Disordered" evidence="2">
    <location>
        <begin position="87"/>
        <end position="126"/>
    </location>
</feature>
<feature type="compositionally biased region" description="Polar residues" evidence="2">
    <location>
        <begin position="1201"/>
        <end position="1214"/>
    </location>
</feature>
<feature type="coiled-coil region" evidence="1">
    <location>
        <begin position="548"/>
        <end position="575"/>
    </location>
</feature>
<evidence type="ECO:0000313" key="5">
    <source>
        <dbReference type="EMBL" id="CAL4775204.1"/>
    </source>
</evidence>
<accession>A0A9P1FVJ8</accession>
<keyword evidence="1" id="KW-0175">Coiled coil</keyword>
<dbReference type="OrthoDB" id="436407at2759"/>
<keyword evidence="6" id="KW-1185">Reference proteome</keyword>
<dbReference type="AlphaFoldDB" id="A0A9P1FVJ8"/>
<name>A0A9P1FVJ8_9DINO</name>
<feature type="compositionally biased region" description="Basic and acidic residues" evidence="2">
    <location>
        <begin position="1188"/>
        <end position="1200"/>
    </location>
</feature>
<evidence type="ECO:0000256" key="2">
    <source>
        <dbReference type="SAM" id="MobiDB-lite"/>
    </source>
</evidence>
<comment type="caution">
    <text evidence="3">The sequence shown here is derived from an EMBL/GenBank/DDBJ whole genome shotgun (WGS) entry which is preliminary data.</text>
</comment>
<reference evidence="4" key="2">
    <citation type="submission" date="2024-04" db="EMBL/GenBank/DDBJ databases">
        <authorList>
            <person name="Chen Y."/>
            <person name="Shah S."/>
            <person name="Dougan E. K."/>
            <person name="Thang M."/>
            <person name="Chan C."/>
        </authorList>
    </citation>
    <scope>NUCLEOTIDE SEQUENCE [LARGE SCALE GENOMIC DNA]</scope>
</reference>
<feature type="compositionally biased region" description="Polar residues" evidence="2">
    <location>
        <begin position="110"/>
        <end position="123"/>
    </location>
</feature>
<evidence type="ECO:0000313" key="3">
    <source>
        <dbReference type="EMBL" id="CAI3987892.1"/>
    </source>
</evidence>
<evidence type="ECO:0000256" key="1">
    <source>
        <dbReference type="SAM" id="Coils"/>
    </source>
</evidence>